<sequence length="127" mass="14446">MSMKFCKSLSSNFSSEASWKYAIEDSYQFQQLSVEDKIIDITSLEKFLQETIRLVVKLVLSMIPLMLLVTRARSRLLQTAISPKEGRSGIVSYKDGSGAYERAIINLYVRLPKITTFGTIIIDIWNS</sequence>
<evidence type="ECO:0000313" key="2">
    <source>
        <dbReference type="EnsemblPlants" id="KEH33798"/>
    </source>
</evidence>
<evidence type="ECO:0000313" key="1">
    <source>
        <dbReference type="EMBL" id="KEH33798.1"/>
    </source>
</evidence>
<evidence type="ECO:0000313" key="3">
    <source>
        <dbReference type="Proteomes" id="UP000002051"/>
    </source>
</evidence>
<reference evidence="2" key="3">
    <citation type="submission" date="2015-04" db="UniProtKB">
        <authorList>
            <consortium name="EnsemblPlants"/>
        </authorList>
    </citation>
    <scope>IDENTIFICATION</scope>
    <source>
        <strain evidence="2">cv. Jemalong A17</strain>
    </source>
</reference>
<organism evidence="1 3">
    <name type="scientific">Medicago truncatula</name>
    <name type="common">Barrel medic</name>
    <name type="synonym">Medicago tribuloides</name>
    <dbReference type="NCBI Taxonomy" id="3880"/>
    <lineage>
        <taxon>Eukaryota</taxon>
        <taxon>Viridiplantae</taxon>
        <taxon>Streptophyta</taxon>
        <taxon>Embryophyta</taxon>
        <taxon>Tracheophyta</taxon>
        <taxon>Spermatophyta</taxon>
        <taxon>Magnoliopsida</taxon>
        <taxon>eudicotyledons</taxon>
        <taxon>Gunneridae</taxon>
        <taxon>Pentapetalae</taxon>
        <taxon>rosids</taxon>
        <taxon>fabids</taxon>
        <taxon>Fabales</taxon>
        <taxon>Fabaceae</taxon>
        <taxon>Papilionoideae</taxon>
        <taxon>50 kb inversion clade</taxon>
        <taxon>NPAAA clade</taxon>
        <taxon>Hologalegina</taxon>
        <taxon>IRL clade</taxon>
        <taxon>Trifolieae</taxon>
        <taxon>Medicago</taxon>
    </lineage>
</organism>
<name>A0A072UXL3_MEDTR</name>
<gene>
    <name evidence="1" type="ordered locus">MTR_3g452990</name>
</gene>
<dbReference type="AlphaFoldDB" id="A0A072UXL3"/>
<accession>A0A072UXL3</accession>
<dbReference type="EnsemblPlants" id="KEH33798">
    <property type="protein sequence ID" value="KEH33798"/>
    <property type="gene ID" value="MTR_3g452990"/>
</dbReference>
<dbReference type="EMBL" id="CM001219">
    <property type="protein sequence ID" value="KEH33798.1"/>
    <property type="molecule type" value="Genomic_DNA"/>
</dbReference>
<protein>
    <submittedName>
        <fullName evidence="1 2">Uncharacterized protein</fullName>
    </submittedName>
</protein>
<proteinExistence type="predicted"/>
<dbReference type="Proteomes" id="UP000002051">
    <property type="component" value="Chromosome 3"/>
</dbReference>
<reference evidence="1 3" key="1">
    <citation type="journal article" date="2011" name="Nature">
        <title>The Medicago genome provides insight into the evolution of rhizobial symbioses.</title>
        <authorList>
            <person name="Young N.D."/>
            <person name="Debelle F."/>
            <person name="Oldroyd G.E."/>
            <person name="Geurts R."/>
            <person name="Cannon S.B."/>
            <person name="Udvardi M.K."/>
            <person name="Benedito V.A."/>
            <person name="Mayer K.F."/>
            <person name="Gouzy J."/>
            <person name="Schoof H."/>
            <person name="Van de Peer Y."/>
            <person name="Proost S."/>
            <person name="Cook D.R."/>
            <person name="Meyers B.C."/>
            <person name="Spannagl M."/>
            <person name="Cheung F."/>
            <person name="De Mita S."/>
            <person name="Krishnakumar V."/>
            <person name="Gundlach H."/>
            <person name="Zhou S."/>
            <person name="Mudge J."/>
            <person name="Bharti A.K."/>
            <person name="Murray J.D."/>
            <person name="Naoumkina M.A."/>
            <person name="Rosen B."/>
            <person name="Silverstein K.A."/>
            <person name="Tang H."/>
            <person name="Rombauts S."/>
            <person name="Zhao P.X."/>
            <person name="Zhou P."/>
            <person name="Barbe V."/>
            <person name="Bardou P."/>
            <person name="Bechner M."/>
            <person name="Bellec A."/>
            <person name="Berger A."/>
            <person name="Berges H."/>
            <person name="Bidwell S."/>
            <person name="Bisseling T."/>
            <person name="Choisne N."/>
            <person name="Couloux A."/>
            <person name="Denny R."/>
            <person name="Deshpande S."/>
            <person name="Dai X."/>
            <person name="Doyle J.J."/>
            <person name="Dudez A.M."/>
            <person name="Farmer A.D."/>
            <person name="Fouteau S."/>
            <person name="Franken C."/>
            <person name="Gibelin C."/>
            <person name="Gish J."/>
            <person name="Goldstein S."/>
            <person name="Gonzalez A.J."/>
            <person name="Green P.J."/>
            <person name="Hallab A."/>
            <person name="Hartog M."/>
            <person name="Hua A."/>
            <person name="Humphray S.J."/>
            <person name="Jeong D.H."/>
            <person name="Jing Y."/>
            <person name="Jocker A."/>
            <person name="Kenton S.M."/>
            <person name="Kim D.J."/>
            <person name="Klee K."/>
            <person name="Lai H."/>
            <person name="Lang C."/>
            <person name="Lin S."/>
            <person name="Macmil S.L."/>
            <person name="Magdelenat G."/>
            <person name="Matthews L."/>
            <person name="McCorrison J."/>
            <person name="Monaghan E.L."/>
            <person name="Mun J.H."/>
            <person name="Najar F.Z."/>
            <person name="Nicholson C."/>
            <person name="Noirot C."/>
            <person name="O'Bleness M."/>
            <person name="Paule C.R."/>
            <person name="Poulain J."/>
            <person name="Prion F."/>
            <person name="Qin B."/>
            <person name="Qu C."/>
            <person name="Retzel E.F."/>
            <person name="Riddle C."/>
            <person name="Sallet E."/>
            <person name="Samain S."/>
            <person name="Samson N."/>
            <person name="Sanders I."/>
            <person name="Saurat O."/>
            <person name="Scarpelli C."/>
            <person name="Schiex T."/>
            <person name="Segurens B."/>
            <person name="Severin A.J."/>
            <person name="Sherrier D.J."/>
            <person name="Shi R."/>
            <person name="Sims S."/>
            <person name="Singer S.R."/>
            <person name="Sinharoy S."/>
            <person name="Sterck L."/>
            <person name="Viollet A."/>
            <person name="Wang B.B."/>
            <person name="Wang K."/>
            <person name="Wang M."/>
            <person name="Wang X."/>
            <person name="Warfsmann J."/>
            <person name="Weissenbach J."/>
            <person name="White D.D."/>
            <person name="White J.D."/>
            <person name="Wiley G.B."/>
            <person name="Wincker P."/>
            <person name="Xing Y."/>
            <person name="Yang L."/>
            <person name="Yao Z."/>
            <person name="Ying F."/>
            <person name="Zhai J."/>
            <person name="Zhou L."/>
            <person name="Zuber A."/>
            <person name="Denarie J."/>
            <person name="Dixon R.A."/>
            <person name="May G.D."/>
            <person name="Schwartz D.C."/>
            <person name="Rogers J."/>
            <person name="Quetier F."/>
            <person name="Town C.D."/>
            <person name="Roe B.A."/>
        </authorList>
    </citation>
    <scope>NUCLEOTIDE SEQUENCE [LARGE SCALE GENOMIC DNA]</scope>
    <source>
        <strain evidence="1">A17</strain>
        <strain evidence="2 3">cv. Jemalong A17</strain>
    </source>
</reference>
<dbReference type="HOGENOM" id="CLU_1973797_0_0_1"/>
<reference evidence="1 3" key="2">
    <citation type="journal article" date="2014" name="BMC Genomics">
        <title>An improved genome release (version Mt4.0) for the model legume Medicago truncatula.</title>
        <authorList>
            <person name="Tang H."/>
            <person name="Krishnakumar V."/>
            <person name="Bidwell S."/>
            <person name="Rosen B."/>
            <person name="Chan A."/>
            <person name="Zhou S."/>
            <person name="Gentzbittel L."/>
            <person name="Childs K.L."/>
            <person name="Yandell M."/>
            <person name="Gundlach H."/>
            <person name="Mayer K.F."/>
            <person name="Schwartz D.C."/>
            <person name="Town C.D."/>
        </authorList>
    </citation>
    <scope>GENOME REANNOTATION</scope>
    <source>
        <strain evidence="1">A17</strain>
        <strain evidence="2 3">cv. Jemalong A17</strain>
    </source>
</reference>
<keyword evidence="3" id="KW-1185">Reference proteome</keyword>